<protein>
    <recommendedName>
        <fullName evidence="5 7">Adenylate kinase</fullName>
        <shortName evidence="5">AK</shortName>
        <ecNumber evidence="5 7">2.7.4.3</ecNumber>
    </recommendedName>
    <alternativeName>
        <fullName evidence="5">ATP-AMP transphosphorylase</fullName>
    </alternativeName>
    <alternativeName>
        <fullName evidence="5">ATP:AMP phosphotransferase</fullName>
    </alternativeName>
    <alternativeName>
        <fullName evidence="5">Adenylate monophosphate kinase</fullName>
    </alternativeName>
</protein>
<dbReference type="HAMAP" id="MF_00235">
    <property type="entry name" value="Adenylate_kinase_Adk"/>
    <property type="match status" value="1"/>
</dbReference>
<keyword evidence="5" id="KW-0963">Cytoplasm</keyword>
<feature type="binding site" evidence="5">
    <location>
        <position position="148"/>
    </location>
    <ligand>
        <name>AMP</name>
        <dbReference type="ChEBI" id="CHEBI:456215"/>
    </ligand>
</feature>
<reference evidence="8 9" key="1">
    <citation type="journal article" date="2013" name="Environ. Microbiol.">
        <title>Genome analysis of Chitinivibrio alkaliphilus gen. nov., sp. nov., a novel extremely haloalkaliphilic anaerobic chitinolytic bacterium from the candidate phylum Termite Group 3.</title>
        <authorList>
            <person name="Sorokin D.Y."/>
            <person name="Gumerov V.M."/>
            <person name="Rakitin A.L."/>
            <person name="Beletsky A.V."/>
            <person name="Damste J.S."/>
            <person name="Muyzer G."/>
            <person name="Mardanov A.V."/>
            <person name="Ravin N.V."/>
        </authorList>
    </citation>
    <scope>NUCLEOTIDE SEQUENCE [LARGE SCALE GENOMIC DNA]</scope>
    <source>
        <strain evidence="8 9">ACht1</strain>
    </source>
</reference>
<comment type="domain">
    <text evidence="5">Consists of three domains, a large central CORE domain and two small peripheral domains, NMPbind and LID, which undergo movements during catalysis. The LID domain closes over the site of phosphoryl transfer upon ATP binding. Assembling and dissambling the active center during each catalytic cycle provides an effective means to prevent ATP hydrolysis.</text>
</comment>
<dbReference type="RefSeq" id="WP_022636935.1">
    <property type="nucleotide sequence ID" value="NZ_ASJR01000011.1"/>
</dbReference>
<dbReference type="NCBIfam" id="NF001381">
    <property type="entry name" value="PRK00279.1-3"/>
    <property type="match status" value="1"/>
</dbReference>
<comment type="subunit">
    <text evidence="5 7">Monomer.</text>
</comment>
<dbReference type="PATRIC" id="fig|1313304.3.peg.1412"/>
<evidence type="ECO:0000256" key="3">
    <source>
        <dbReference type="ARBA" id="ARBA00022741"/>
    </source>
</evidence>
<dbReference type="PRINTS" id="PR00094">
    <property type="entry name" value="ADENYLTKNASE"/>
</dbReference>
<evidence type="ECO:0000256" key="4">
    <source>
        <dbReference type="ARBA" id="ARBA00022777"/>
    </source>
</evidence>
<sequence length="191" mass="21999">MTKKYIVLFGPPGVGKGTQSKRLEKYTGHPHISTGDIFREHIKKKTKLGREVLDYIHAGKLVPDEVTIRLVAHRLDQHDARNGFILDGFPRSVSQAKALEEILANLNEQIDIIIDLYAPDDVIKMRLRRRAKYMGRIDDANPEIIDKRIETYHKQSEPCLEYFRKQDDLVIDLDGSGEICDIHETIKNLIR</sequence>
<dbReference type="Pfam" id="PF00406">
    <property type="entry name" value="ADK"/>
    <property type="match status" value="1"/>
</dbReference>
<dbReference type="PROSITE" id="PS00113">
    <property type="entry name" value="ADENYLATE_KINASE"/>
    <property type="match status" value="1"/>
</dbReference>
<dbReference type="InterPro" id="IPR027417">
    <property type="entry name" value="P-loop_NTPase"/>
</dbReference>
<comment type="subcellular location">
    <subcellularLocation>
        <location evidence="5 7">Cytoplasm</location>
    </subcellularLocation>
</comment>
<dbReference type="PANTHER" id="PTHR23359">
    <property type="entry name" value="NUCLEOTIDE KINASE"/>
    <property type="match status" value="1"/>
</dbReference>
<evidence type="ECO:0000256" key="5">
    <source>
        <dbReference type="HAMAP-Rule" id="MF_00235"/>
    </source>
</evidence>
<feature type="binding site" evidence="5">
    <location>
        <begin position="60"/>
        <end position="62"/>
    </location>
    <ligand>
        <name>AMP</name>
        <dbReference type="ChEBI" id="CHEBI:456215"/>
    </ligand>
</feature>
<dbReference type="Proteomes" id="UP000017148">
    <property type="component" value="Unassembled WGS sequence"/>
</dbReference>
<dbReference type="InterPro" id="IPR000850">
    <property type="entry name" value="Adenylat/UMP-CMP_kin"/>
</dbReference>
<proteinExistence type="inferred from homology"/>
<dbReference type="GO" id="GO:0005737">
    <property type="term" value="C:cytoplasm"/>
    <property type="evidence" value="ECO:0007669"/>
    <property type="project" value="UniProtKB-SubCell"/>
</dbReference>
<comment type="catalytic activity">
    <reaction evidence="5 7">
        <text>AMP + ATP = 2 ADP</text>
        <dbReference type="Rhea" id="RHEA:12973"/>
        <dbReference type="ChEBI" id="CHEBI:30616"/>
        <dbReference type="ChEBI" id="CHEBI:456215"/>
        <dbReference type="ChEBI" id="CHEBI:456216"/>
        <dbReference type="EC" id="2.7.4.3"/>
    </reaction>
</comment>
<evidence type="ECO:0000256" key="7">
    <source>
        <dbReference type="RuleBase" id="RU003331"/>
    </source>
</evidence>
<dbReference type="InterPro" id="IPR033690">
    <property type="entry name" value="Adenylat_kinase_CS"/>
</dbReference>
<dbReference type="UniPathway" id="UPA00588">
    <property type="reaction ID" value="UER00649"/>
</dbReference>
<feature type="binding site" evidence="5">
    <location>
        <position position="95"/>
    </location>
    <ligand>
        <name>AMP</name>
        <dbReference type="ChEBI" id="CHEBI:456215"/>
    </ligand>
</feature>
<evidence type="ECO:0000256" key="1">
    <source>
        <dbReference type="ARBA" id="ARBA00022679"/>
    </source>
</evidence>
<comment type="similarity">
    <text evidence="5 6">Belongs to the adenylate kinase family.</text>
</comment>
<keyword evidence="4 5" id="KW-0418">Kinase</keyword>
<keyword evidence="2 5" id="KW-0545">Nucleotide biosynthesis</keyword>
<dbReference type="STRING" id="1313304.CALK_1480"/>
<dbReference type="GO" id="GO:0004017">
    <property type="term" value="F:AMP kinase activity"/>
    <property type="evidence" value="ECO:0007669"/>
    <property type="project" value="UniProtKB-UniRule"/>
</dbReference>
<dbReference type="GO" id="GO:0005524">
    <property type="term" value="F:ATP binding"/>
    <property type="evidence" value="ECO:0007669"/>
    <property type="project" value="UniProtKB-UniRule"/>
</dbReference>
<feature type="binding site" evidence="5">
    <location>
        <position position="177"/>
    </location>
    <ligand>
        <name>ATP</name>
        <dbReference type="ChEBI" id="CHEBI:30616"/>
    </ligand>
</feature>
<feature type="binding site" evidence="5">
    <location>
        <begin position="13"/>
        <end position="18"/>
    </location>
    <ligand>
        <name>ATP</name>
        <dbReference type="ChEBI" id="CHEBI:30616"/>
    </ligand>
</feature>
<gene>
    <name evidence="5" type="primary">adk</name>
    <name evidence="8" type="ORF">CALK_1480</name>
</gene>
<feature type="binding site" evidence="5">
    <location>
        <position position="136"/>
    </location>
    <ligand>
        <name>AMP</name>
        <dbReference type="ChEBI" id="CHEBI:456215"/>
    </ligand>
</feature>
<keyword evidence="5 7" id="KW-0067">ATP-binding</keyword>
<dbReference type="OrthoDB" id="9805030at2"/>
<dbReference type="GO" id="GO:0044209">
    <property type="term" value="P:AMP salvage"/>
    <property type="evidence" value="ECO:0007669"/>
    <property type="project" value="UniProtKB-UniRule"/>
</dbReference>
<evidence type="ECO:0000256" key="6">
    <source>
        <dbReference type="RuleBase" id="RU003330"/>
    </source>
</evidence>
<feature type="binding site" evidence="5">
    <location>
        <position position="39"/>
    </location>
    <ligand>
        <name>AMP</name>
        <dbReference type="ChEBI" id="CHEBI:456215"/>
    </ligand>
</feature>
<evidence type="ECO:0000313" key="9">
    <source>
        <dbReference type="Proteomes" id="UP000017148"/>
    </source>
</evidence>
<dbReference type="EC" id="2.7.4.3" evidence="5 7"/>
<dbReference type="EMBL" id="ASJR01000011">
    <property type="protein sequence ID" value="ERP31616.1"/>
    <property type="molecule type" value="Genomic_DNA"/>
</dbReference>
<keyword evidence="3 5" id="KW-0547">Nucleotide-binding</keyword>
<evidence type="ECO:0000256" key="2">
    <source>
        <dbReference type="ARBA" id="ARBA00022727"/>
    </source>
</evidence>
<feature type="region of interest" description="NMP" evidence="5">
    <location>
        <begin position="33"/>
        <end position="62"/>
    </location>
</feature>
<dbReference type="CDD" id="cd01428">
    <property type="entry name" value="ADK"/>
    <property type="match status" value="1"/>
</dbReference>
<comment type="caution">
    <text evidence="8">The sequence shown here is derived from an EMBL/GenBank/DDBJ whole genome shotgun (WGS) entry which is preliminary data.</text>
</comment>
<accession>U7D7R4</accession>
<name>U7D7R4_9BACT</name>
<organism evidence="8 9">
    <name type="scientific">Chitinivibrio alkaliphilus ACht1</name>
    <dbReference type="NCBI Taxonomy" id="1313304"/>
    <lineage>
        <taxon>Bacteria</taxon>
        <taxon>Pseudomonadati</taxon>
        <taxon>Fibrobacterota</taxon>
        <taxon>Chitinivibrionia</taxon>
        <taxon>Chitinivibrionales</taxon>
        <taxon>Chitinivibrionaceae</taxon>
        <taxon>Chitinivibrio</taxon>
    </lineage>
</organism>
<feature type="binding site" evidence="5">
    <location>
        <position position="130"/>
    </location>
    <ligand>
        <name>ATP</name>
        <dbReference type="ChEBI" id="CHEBI:30616"/>
    </ligand>
</feature>
<dbReference type="eggNOG" id="COG0563">
    <property type="taxonomic scope" value="Bacteria"/>
</dbReference>
<keyword evidence="1 5" id="KW-0808">Transferase</keyword>
<dbReference type="AlphaFoldDB" id="U7D7R4"/>
<comment type="caution">
    <text evidence="5">Lacks conserved residue(s) required for the propagation of feature annotation.</text>
</comment>
<feature type="binding site" evidence="5">
    <location>
        <begin position="88"/>
        <end position="91"/>
    </location>
    <ligand>
        <name>AMP</name>
        <dbReference type="ChEBI" id="CHEBI:456215"/>
    </ligand>
</feature>
<evidence type="ECO:0000313" key="8">
    <source>
        <dbReference type="EMBL" id="ERP31616.1"/>
    </source>
</evidence>
<feature type="binding site" evidence="5">
    <location>
        <position position="34"/>
    </location>
    <ligand>
        <name>AMP</name>
        <dbReference type="ChEBI" id="CHEBI:456215"/>
    </ligand>
</feature>
<comment type="function">
    <text evidence="5">Catalyzes the reversible transfer of the terminal phosphate group between ATP and AMP. Plays an important role in cellular energy homeostasis and in adenine nucleotide metabolism.</text>
</comment>
<dbReference type="SUPFAM" id="SSF52540">
    <property type="entry name" value="P-loop containing nucleoside triphosphate hydrolases"/>
    <property type="match status" value="1"/>
</dbReference>
<dbReference type="NCBIfam" id="NF011105">
    <property type="entry name" value="PRK14532.1"/>
    <property type="match status" value="1"/>
</dbReference>
<dbReference type="Gene3D" id="3.40.50.300">
    <property type="entry name" value="P-loop containing nucleotide triphosphate hydrolases"/>
    <property type="match status" value="1"/>
</dbReference>
<keyword evidence="9" id="KW-1185">Reference proteome</keyword>
<comment type="pathway">
    <text evidence="5">Purine metabolism; AMP biosynthesis via salvage pathway; AMP from ADP: step 1/1.</text>
</comment>